<keyword evidence="7" id="KW-0408">Iron</keyword>
<organism evidence="11 12">
    <name type="scientific">Parazoarcus communis</name>
    <dbReference type="NCBI Taxonomy" id="41977"/>
    <lineage>
        <taxon>Bacteria</taxon>
        <taxon>Pseudomonadati</taxon>
        <taxon>Pseudomonadota</taxon>
        <taxon>Betaproteobacteria</taxon>
        <taxon>Rhodocyclales</taxon>
        <taxon>Zoogloeaceae</taxon>
        <taxon>Parazoarcus</taxon>
    </lineage>
</organism>
<dbReference type="PANTHER" id="PTHR30619">
    <property type="entry name" value="DNA INTERNALIZATION/COMPETENCE PROTEIN COMEC/REC2"/>
    <property type="match status" value="1"/>
</dbReference>
<dbReference type="InterPro" id="IPR001279">
    <property type="entry name" value="Metallo-B-lactamas"/>
</dbReference>
<evidence type="ECO:0000256" key="1">
    <source>
        <dbReference type="ARBA" id="ARBA00004651"/>
    </source>
</evidence>
<dbReference type="InterPro" id="IPR035681">
    <property type="entry name" value="ComA-like_MBL"/>
</dbReference>
<evidence type="ECO:0000313" key="11">
    <source>
        <dbReference type="EMBL" id="AWI81076.1"/>
    </source>
</evidence>
<keyword evidence="5 9" id="KW-1133">Transmembrane helix</keyword>
<feature type="transmembrane region" description="Helical" evidence="9">
    <location>
        <begin position="422"/>
        <end position="443"/>
    </location>
</feature>
<dbReference type="PANTHER" id="PTHR30619:SF1">
    <property type="entry name" value="RECOMBINATION PROTEIN 2"/>
    <property type="match status" value="1"/>
</dbReference>
<dbReference type="Pfam" id="PF13567">
    <property type="entry name" value="DUF4131"/>
    <property type="match status" value="1"/>
</dbReference>
<comment type="similarity">
    <text evidence="2">Belongs to the iron/ascorbate-dependent oxidoreductase family.</text>
</comment>
<dbReference type="GO" id="GO:0005886">
    <property type="term" value="C:plasma membrane"/>
    <property type="evidence" value="ECO:0007669"/>
    <property type="project" value="UniProtKB-SubCell"/>
</dbReference>
<dbReference type="Pfam" id="PF00753">
    <property type="entry name" value="Lactamase_B"/>
    <property type="match status" value="1"/>
</dbReference>
<dbReference type="InterPro" id="IPR036866">
    <property type="entry name" value="RibonucZ/Hydroxyglut_hydro"/>
</dbReference>
<keyword evidence="8 9" id="KW-0472">Membrane</keyword>
<evidence type="ECO:0000256" key="5">
    <source>
        <dbReference type="ARBA" id="ARBA00022989"/>
    </source>
</evidence>
<proteinExistence type="inferred from homology"/>
<dbReference type="InterPro" id="IPR052159">
    <property type="entry name" value="Competence_DNA_uptake"/>
</dbReference>
<dbReference type="RefSeq" id="WP_108975175.1">
    <property type="nucleotide sequence ID" value="NZ_CP022188.1"/>
</dbReference>
<evidence type="ECO:0000256" key="7">
    <source>
        <dbReference type="ARBA" id="ARBA00023004"/>
    </source>
</evidence>
<feature type="transmembrane region" description="Helical" evidence="9">
    <location>
        <begin position="397"/>
        <end position="416"/>
    </location>
</feature>
<evidence type="ECO:0000256" key="9">
    <source>
        <dbReference type="SAM" id="Phobius"/>
    </source>
</evidence>
<dbReference type="SUPFAM" id="SSF56281">
    <property type="entry name" value="Metallo-hydrolase/oxidoreductase"/>
    <property type="match status" value="1"/>
</dbReference>
<keyword evidence="4 9" id="KW-0812">Transmembrane</keyword>
<dbReference type="InterPro" id="IPR004797">
    <property type="entry name" value="Competence_ComEC/Rec2"/>
</dbReference>
<dbReference type="NCBIfam" id="TIGR00361">
    <property type="entry name" value="ComEC_Rec2"/>
    <property type="match status" value="1"/>
</dbReference>
<dbReference type="GO" id="GO:0005506">
    <property type="term" value="F:iron ion binding"/>
    <property type="evidence" value="ECO:0007669"/>
    <property type="project" value="InterPro"/>
</dbReference>
<dbReference type="NCBIfam" id="TIGR00360">
    <property type="entry name" value="ComEC_N-term"/>
    <property type="match status" value="1"/>
</dbReference>
<dbReference type="GO" id="GO:0030420">
    <property type="term" value="P:establishment of competence for transformation"/>
    <property type="evidence" value="ECO:0007669"/>
    <property type="project" value="InterPro"/>
</dbReference>
<dbReference type="Pfam" id="PF03772">
    <property type="entry name" value="Competence"/>
    <property type="match status" value="1"/>
</dbReference>
<sequence length="785" mass="83861">MRMASIAFLLGVWWLQQQPVLPRLDIPFVIACGACLALLTHGAFVRPSTTRMGIARWGLISVAMLAVSGAGYLYAAARAELRLADALQHTLEGRDLEMTGVVADLPQAVGEGEGVRFVFEVEEADAGVPNRVLLSWYRPRDEDSALPHVAPGERWRFVVRLKRPHGSAVPGGFDYEAWLLERNLRATGYVRKPIEALRIDADAGGFMHGVHRLRADIRAAIVAALPDAPHAGILIALAVGDQDAISPAHWEVFRRTGVSHLVAISGMHISLVGLMIGGLCSVVWRRVPWLVLRVPVRKAAATAALIAGVAYALLAGLGIPVQRALIMLLVAVASLLLGRESAPSRVLALALLCVVLIDPWAVLSPGFWLSFGAVAVILLLAGGRARPRSGWRTAIRIQLAITLATIPALLALFNAFSLVSPVANAIAIPLVSFVITPLTLGALLWPSPVLLLPAHTVSAWMLHVLEWLADSRLALWQQAQPPGWMIVAGCVAALVLLLPAATPGRSAALAVMAALLSWQAPRPDWGQFRAVVLDVGQGLSVHVQTASRDMVYDTGPAYGASDAGTRVVAPYLGALGVSRLDRLVLSHDDADHVGGTQSVLDAVSVVHILAGDEASTLRELAQWRGEACTAGRTWEWDGVGFDVLWPAAGMLPARRNNEHSCVLRIHGAGGSVLLVGDVEQLAEHALVATHGDALASSAIVVAHHGSRSSSTDAFVDAVMPEVAVFSVGYLNRFGHPHPSVWTRWTEAGARSYRTDSQGSITLEVDADGVTATARRESHPRYWHGR</sequence>
<dbReference type="EMBL" id="CP022188">
    <property type="protein sequence ID" value="AWI81076.1"/>
    <property type="molecule type" value="Genomic_DNA"/>
</dbReference>
<evidence type="ECO:0000256" key="3">
    <source>
        <dbReference type="ARBA" id="ARBA00022475"/>
    </source>
</evidence>
<keyword evidence="6" id="KW-0560">Oxidoreductase</keyword>
<evidence type="ECO:0000256" key="2">
    <source>
        <dbReference type="ARBA" id="ARBA00008056"/>
    </source>
</evidence>
<feature type="transmembrane region" description="Helical" evidence="9">
    <location>
        <begin position="27"/>
        <end position="45"/>
    </location>
</feature>
<dbReference type="InterPro" id="IPR004477">
    <property type="entry name" value="ComEC_N"/>
</dbReference>
<dbReference type="Proteomes" id="UP000244902">
    <property type="component" value="Chromosome"/>
</dbReference>
<protein>
    <submittedName>
        <fullName evidence="11">DNA internalization-related competence protein ComEC/Rec2</fullName>
    </submittedName>
</protein>
<dbReference type="Gene3D" id="3.60.15.10">
    <property type="entry name" value="Ribonuclease Z/Hydroxyacylglutathione hydrolase-like"/>
    <property type="match status" value="1"/>
</dbReference>
<feature type="domain" description="Metallo-beta-lactamase" evidence="10">
    <location>
        <begin position="537"/>
        <end position="729"/>
    </location>
</feature>
<dbReference type="SMART" id="SM00849">
    <property type="entry name" value="Lactamase_B"/>
    <property type="match status" value="1"/>
</dbReference>
<dbReference type="AlphaFoldDB" id="A0A2U8H7D4"/>
<name>A0A2U8H7D4_9RHOO</name>
<feature type="transmembrane region" description="Helical" evidence="9">
    <location>
        <begin position="367"/>
        <end position="385"/>
    </location>
</feature>
<evidence type="ECO:0000259" key="10">
    <source>
        <dbReference type="SMART" id="SM00849"/>
    </source>
</evidence>
<feature type="transmembrane region" description="Helical" evidence="9">
    <location>
        <begin position="481"/>
        <end position="502"/>
    </location>
</feature>
<dbReference type="InterPro" id="IPR002057">
    <property type="entry name" value="Isopenicillin-N_synth_CS"/>
</dbReference>
<dbReference type="InterPro" id="IPR025405">
    <property type="entry name" value="DUF4131"/>
</dbReference>
<dbReference type="CDD" id="cd07731">
    <property type="entry name" value="ComA-like_MBL-fold"/>
    <property type="match status" value="1"/>
</dbReference>
<comment type="subcellular location">
    <subcellularLocation>
        <location evidence="1">Cell membrane</location>
        <topology evidence="1">Multi-pass membrane protein</topology>
    </subcellularLocation>
</comment>
<gene>
    <name evidence="11" type="ORF">CEW87_17935</name>
</gene>
<dbReference type="GO" id="GO:0016491">
    <property type="term" value="F:oxidoreductase activity"/>
    <property type="evidence" value="ECO:0007669"/>
    <property type="project" value="UniProtKB-KW"/>
</dbReference>
<dbReference type="OrthoDB" id="9761531at2"/>
<evidence type="ECO:0000313" key="12">
    <source>
        <dbReference type="Proteomes" id="UP000244902"/>
    </source>
</evidence>
<dbReference type="PROSITE" id="PS00186">
    <property type="entry name" value="IPNS_2"/>
    <property type="match status" value="1"/>
</dbReference>
<feature type="transmembrane region" description="Helical" evidence="9">
    <location>
        <begin position="261"/>
        <end position="284"/>
    </location>
</feature>
<feature type="transmembrane region" description="Helical" evidence="9">
    <location>
        <begin position="57"/>
        <end position="75"/>
    </location>
</feature>
<evidence type="ECO:0000256" key="8">
    <source>
        <dbReference type="ARBA" id="ARBA00023136"/>
    </source>
</evidence>
<reference evidence="11 12" key="1">
    <citation type="submission" date="2017-06" db="EMBL/GenBank/DDBJ databases">
        <title>Azoarcus sp. TSNA42 complete genome sequence.</title>
        <authorList>
            <person name="Woo J.-H."/>
            <person name="Kim H.-S."/>
        </authorList>
    </citation>
    <scope>NUCLEOTIDE SEQUENCE [LARGE SCALE GENOMIC DNA]</scope>
    <source>
        <strain evidence="11 12">TSNA42</strain>
    </source>
</reference>
<keyword evidence="3" id="KW-1003">Cell membrane</keyword>
<evidence type="ECO:0000256" key="4">
    <source>
        <dbReference type="ARBA" id="ARBA00022692"/>
    </source>
</evidence>
<accession>A0A2U8H7D4</accession>
<evidence type="ECO:0000256" key="6">
    <source>
        <dbReference type="ARBA" id="ARBA00023002"/>
    </source>
</evidence>